<feature type="domain" description="Resolvase/invertase-type recombinase catalytic" evidence="3">
    <location>
        <begin position="2"/>
        <end position="140"/>
    </location>
</feature>
<dbReference type="Gene3D" id="3.40.50.1390">
    <property type="entry name" value="Resolvase, N-terminal catalytic domain"/>
    <property type="match status" value="1"/>
</dbReference>
<reference evidence="4 5" key="1">
    <citation type="submission" date="2024-04" db="EMBL/GenBank/DDBJ databases">
        <title>Novel species of the genus Ideonella isolated from streams.</title>
        <authorList>
            <person name="Lu H."/>
        </authorList>
    </citation>
    <scope>NUCLEOTIDE SEQUENCE [LARGE SCALE GENOMIC DNA]</scope>
    <source>
        <strain evidence="4 5">BYS139W</strain>
    </source>
</reference>
<comment type="caution">
    <text evidence="4">The sequence shown here is derived from an EMBL/GenBank/DDBJ whole genome shotgun (WGS) entry which is preliminary data.</text>
</comment>
<dbReference type="InterPro" id="IPR036162">
    <property type="entry name" value="Resolvase-like_N_sf"/>
</dbReference>
<evidence type="ECO:0000256" key="1">
    <source>
        <dbReference type="ARBA" id="ARBA00023125"/>
    </source>
</evidence>
<dbReference type="PANTHER" id="PTHR30461">
    <property type="entry name" value="DNA-INVERTASE FROM LAMBDOID PROPHAGE"/>
    <property type="match status" value="1"/>
</dbReference>
<dbReference type="InterPro" id="IPR006119">
    <property type="entry name" value="Resolv_N"/>
</dbReference>
<keyword evidence="1" id="KW-0238">DNA-binding</keyword>
<evidence type="ECO:0000259" key="3">
    <source>
        <dbReference type="PROSITE" id="PS51736"/>
    </source>
</evidence>
<dbReference type="PROSITE" id="PS51736">
    <property type="entry name" value="RECOMBINASES_3"/>
    <property type="match status" value="1"/>
</dbReference>
<organism evidence="4 5">
    <name type="scientific">Pseudaquabacterium rugosum</name>
    <dbReference type="NCBI Taxonomy" id="2984194"/>
    <lineage>
        <taxon>Bacteria</taxon>
        <taxon>Pseudomonadati</taxon>
        <taxon>Pseudomonadota</taxon>
        <taxon>Betaproteobacteria</taxon>
        <taxon>Burkholderiales</taxon>
        <taxon>Sphaerotilaceae</taxon>
        <taxon>Pseudaquabacterium</taxon>
    </lineage>
</organism>
<proteinExistence type="predicted"/>
<dbReference type="InterPro" id="IPR050639">
    <property type="entry name" value="SSR_resolvase"/>
</dbReference>
<dbReference type="PANTHER" id="PTHR30461:SF2">
    <property type="entry name" value="SERINE RECOMBINASE PINE-RELATED"/>
    <property type="match status" value="1"/>
</dbReference>
<evidence type="ECO:0000313" key="4">
    <source>
        <dbReference type="EMBL" id="MEK8024579.1"/>
    </source>
</evidence>
<keyword evidence="5" id="KW-1185">Reference proteome</keyword>
<evidence type="ECO:0000256" key="2">
    <source>
        <dbReference type="ARBA" id="ARBA00023172"/>
    </source>
</evidence>
<sequence>MAHIAYFRVSTADQSTESQRAALLPPGAQRFDREFSDEGVSGAVQASQRPGFRALLQFVREGDTVHVYAVDRLGRDAIDVQATVQDLQTKGVRVVVRGLGDLGSEAGPLILAVLAQVAAMERRRITERTAAGRAVAKASLQATGKTHKGAASLGRVRGRVAGGTVDPAEVVAWRAAQRASIQATADKFGIGTATVKRYVSQHLKGQPAGAPD</sequence>
<gene>
    <name evidence="4" type="ORF">AACH11_01180</name>
</gene>
<protein>
    <submittedName>
        <fullName evidence="4">Recombinase family protein</fullName>
    </submittedName>
</protein>
<dbReference type="Pfam" id="PF00239">
    <property type="entry name" value="Resolvase"/>
    <property type="match status" value="1"/>
</dbReference>
<dbReference type="Proteomes" id="UP001368500">
    <property type="component" value="Unassembled WGS sequence"/>
</dbReference>
<dbReference type="SMART" id="SM00857">
    <property type="entry name" value="Resolvase"/>
    <property type="match status" value="1"/>
</dbReference>
<evidence type="ECO:0000313" key="5">
    <source>
        <dbReference type="Proteomes" id="UP001368500"/>
    </source>
</evidence>
<accession>A0ABU9B3Z1</accession>
<dbReference type="EMBL" id="JBBUTF010000002">
    <property type="protein sequence ID" value="MEK8024579.1"/>
    <property type="molecule type" value="Genomic_DNA"/>
</dbReference>
<dbReference type="RefSeq" id="WP_341372359.1">
    <property type="nucleotide sequence ID" value="NZ_JBBUTF010000002.1"/>
</dbReference>
<dbReference type="CDD" id="cd03768">
    <property type="entry name" value="SR_ResInv"/>
    <property type="match status" value="1"/>
</dbReference>
<dbReference type="SUPFAM" id="SSF53041">
    <property type="entry name" value="Resolvase-like"/>
    <property type="match status" value="1"/>
</dbReference>
<keyword evidence="2" id="KW-0233">DNA recombination</keyword>
<name>A0ABU9B3Z1_9BURK</name>